<dbReference type="Proteomes" id="UP000237347">
    <property type="component" value="Unassembled WGS sequence"/>
</dbReference>
<dbReference type="Pfam" id="PF00249">
    <property type="entry name" value="Myb_DNA-binding"/>
    <property type="match status" value="1"/>
</dbReference>
<dbReference type="Pfam" id="PF14379">
    <property type="entry name" value="Myb_CC_LHEQLE"/>
    <property type="match status" value="1"/>
</dbReference>
<dbReference type="InterPro" id="IPR006447">
    <property type="entry name" value="Myb_dom_plants"/>
</dbReference>
<keyword evidence="4" id="KW-0175">Coiled coil</keyword>
<dbReference type="GO" id="GO:0003700">
    <property type="term" value="F:DNA-binding transcription factor activity"/>
    <property type="evidence" value="ECO:0007669"/>
    <property type="project" value="InterPro"/>
</dbReference>
<dbReference type="AlphaFoldDB" id="A0AAW0IHF9"/>
<evidence type="ECO:0000256" key="4">
    <source>
        <dbReference type="ARBA" id="ARBA00023054"/>
    </source>
</evidence>
<evidence type="ECO:0000256" key="7">
    <source>
        <dbReference type="SAM" id="MobiDB-lite"/>
    </source>
</evidence>
<evidence type="ECO:0000313" key="10">
    <source>
        <dbReference type="Proteomes" id="UP000237347"/>
    </source>
</evidence>
<dbReference type="FunFam" id="1.10.10.60:FF:000002">
    <property type="entry name" value="Myb family transcription factor"/>
    <property type="match status" value="1"/>
</dbReference>
<gene>
    <name evidence="9" type="primary">PHL6_0</name>
    <name evidence="9" type="ORF">CFP56_004128</name>
</gene>
<dbReference type="NCBIfam" id="TIGR01557">
    <property type="entry name" value="myb_SHAQKYF"/>
    <property type="match status" value="1"/>
</dbReference>
<evidence type="ECO:0000256" key="1">
    <source>
        <dbReference type="ARBA" id="ARBA00004123"/>
    </source>
</evidence>
<dbReference type="InterPro" id="IPR025756">
    <property type="entry name" value="Myb_CC_LHEQLE"/>
</dbReference>
<sequence>MNLPRNTSISQGENLREVLQTHLIGSSPVHITSIMDSQGLYSLKCSSSPAVLPHCIQPKPPNSLTQIPSPKNKKLYAKHLSDESDSSCTQNPKSTFAPSSMFCSSLHFSSSTSPETSRYLGNEPFLPNPQIYDWCPPAVNSPKPSSLSGGGENGRCGKETSFDLMKGFEYNIPGQCSDGIFWGENYASDSLTLSQQLEVQNFSEELNIAINDTSDNPRLDEIYESPQISQIKEFPEATAAHKARIRWTSELHEHFLDAVNKLGGPENATPKSILKLMNVEGLNIYHIKSHLQKYRLAKNVPELKHDGETSSFEQKKSASTNNDNEECITRNNSITEALRMQLEVQKQLHEQLKVQKSLQLLIEQHGEYLKKLLEEQEKVGAPLIPASASPPRPAESKTDSSSSSLSKHKPSDSDSIESEQLSGQKRPRQ</sequence>
<comment type="caution">
    <text evidence="9">The sequence shown here is derived from an EMBL/GenBank/DDBJ whole genome shotgun (WGS) entry which is preliminary data.</text>
</comment>
<evidence type="ECO:0000256" key="6">
    <source>
        <dbReference type="ARBA" id="ARBA00023242"/>
    </source>
</evidence>
<name>A0AAW0IHF9_QUESU</name>
<dbReference type="Gene3D" id="1.10.10.60">
    <property type="entry name" value="Homeodomain-like"/>
    <property type="match status" value="1"/>
</dbReference>
<accession>A0AAW0IHF9</accession>
<evidence type="ECO:0000256" key="3">
    <source>
        <dbReference type="ARBA" id="ARBA00023015"/>
    </source>
</evidence>
<dbReference type="GO" id="GO:0005634">
    <property type="term" value="C:nucleus"/>
    <property type="evidence" value="ECO:0007669"/>
    <property type="project" value="UniProtKB-SubCell"/>
</dbReference>
<evidence type="ECO:0000256" key="5">
    <source>
        <dbReference type="ARBA" id="ARBA00023163"/>
    </source>
</evidence>
<comment type="subcellular location">
    <subcellularLocation>
        <location evidence="1">Nucleus</location>
    </subcellularLocation>
</comment>
<protein>
    <submittedName>
        <fullName evidence="9">Myb family transcription factor phl6</fullName>
    </submittedName>
</protein>
<dbReference type="PANTHER" id="PTHR31499">
    <property type="entry name" value="MYB FAMILY TRANSCRIPTION FACTOR PHL11"/>
    <property type="match status" value="1"/>
</dbReference>
<dbReference type="InterPro" id="IPR046955">
    <property type="entry name" value="PHR1-like"/>
</dbReference>
<evidence type="ECO:0000313" key="9">
    <source>
        <dbReference type="EMBL" id="KAK7813945.1"/>
    </source>
</evidence>
<organism evidence="9 10">
    <name type="scientific">Quercus suber</name>
    <name type="common">Cork oak</name>
    <dbReference type="NCBI Taxonomy" id="58331"/>
    <lineage>
        <taxon>Eukaryota</taxon>
        <taxon>Viridiplantae</taxon>
        <taxon>Streptophyta</taxon>
        <taxon>Embryophyta</taxon>
        <taxon>Tracheophyta</taxon>
        <taxon>Spermatophyta</taxon>
        <taxon>Magnoliopsida</taxon>
        <taxon>eudicotyledons</taxon>
        <taxon>Gunneridae</taxon>
        <taxon>Pentapetalae</taxon>
        <taxon>rosids</taxon>
        <taxon>fabids</taxon>
        <taxon>Fagales</taxon>
        <taxon>Fagaceae</taxon>
        <taxon>Quercus</taxon>
    </lineage>
</organism>
<proteinExistence type="inferred from homology"/>
<dbReference type="PROSITE" id="PS51294">
    <property type="entry name" value="HTH_MYB"/>
    <property type="match status" value="1"/>
</dbReference>
<dbReference type="InterPro" id="IPR017930">
    <property type="entry name" value="Myb_dom"/>
</dbReference>
<evidence type="ECO:0000256" key="2">
    <source>
        <dbReference type="ARBA" id="ARBA00006783"/>
    </source>
</evidence>
<dbReference type="PANTHER" id="PTHR31499:SF79">
    <property type="entry name" value="HTH MYB-TYPE DOMAIN-CONTAINING PROTEIN"/>
    <property type="match status" value="1"/>
</dbReference>
<feature type="compositionally biased region" description="Basic and acidic residues" evidence="7">
    <location>
        <begin position="305"/>
        <end position="316"/>
    </location>
</feature>
<dbReference type="GO" id="GO:0003677">
    <property type="term" value="F:DNA binding"/>
    <property type="evidence" value="ECO:0007669"/>
    <property type="project" value="InterPro"/>
</dbReference>
<keyword evidence="3" id="KW-0805">Transcription regulation</keyword>
<comment type="similarity">
    <text evidence="2">Belongs to the MYB-CC family.</text>
</comment>
<evidence type="ECO:0000259" key="8">
    <source>
        <dbReference type="PROSITE" id="PS51294"/>
    </source>
</evidence>
<dbReference type="InterPro" id="IPR009057">
    <property type="entry name" value="Homeodomain-like_sf"/>
</dbReference>
<dbReference type="EMBL" id="PKMF04001161">
    <property type="protein sequence ID" value="KAK7813945.1"/>
    <property type="molecule type" value="Genomic_DNA"/>
</dbReference>
<dbReference type="InterPro" id="IPR001005">
    <property type="entry name" value="SANT/Myb"/>
</dbReference>
<reference evidence="9 10" key="1">
    <citation type="journal article" date="2018" name="Sci. Data">
        <title>The draft genome sequence of cork oak.</title>
        <authorList>
            <person name="Ramos A.M."/>
            <person name="Usie A."/>
            <person name="Barbosa P."/>
            <person name="Barros P.M."/>
            <person name="Capote T."/>
            <person name="Chaves I."/>
            <person name="Simoes F."/>
            <person name="Abreu I."/>
            <person name="Carrasquinho I."/>
            <person name="Faro C."/>
            <person name="Guimaraes J.B."/>
            <person name="Mendonca D."/>
            <person name="Nobrega F."/>
            <person name="Rodrigues L."/>
            <person name="Saibo N.J.M."/>
            <person name="Varela M.C."/>
            <person name="Egas C."/>
            <person name="Matos J."/>
            <person name="Miguel C.M."/>
            <person name="Oliveira M.M."/>
            <person name="Ricardo C.P."/>
            <person name="Goncalves S."/>
        </authorList>
    </citation>
    <scope>NUCLEOTIDE SEQUENCE [LARGE SCALE GENOMIC DNA]</scope>
    <source>
        <strain evidence="10">cv. HL8</strain>
    </source>
</reference>
<feature type="region of interest" description="Disordered" evidence="7">
    <location>
        <begin position="382"/>
        <end position="429"/>
    </location>
</feature>
<dbReference type="SUPFAM" id="SSF46689">
    <property type="entry name" value="Homeodomain-like"/>
    <property type="match status" value="1"/>
</dbReference>
<keyword evidence="10" id="KW-1185">Reference proteome</keyword>
<keyword evidence="6" id="KW-0539">Nucleus</keyword>
<keyword evidence="5" id="KW-0804">Transcription</keyword>
<feature type="domain" description="HTH myb-type" evidence="8">
    <location>
        <begin position="239"/>
        <end position="299"/>
    </location>
</feature>
<feature type="region of interest" description="Disordered" evidence="7">
    <location>
        <begin position="305"/>
        <end position="328"/>
    </location>
</feature>